<feature type="region of interest" description="Disordered" evidence="1">
    <location>
        <begin position="748"/>
        <end position="835"/>
    </location>
</feature>
<feature type="region of interest" description="Disordered" evidence="1">
    <location>
        <begin position="647"/>
        <end position="714"/>
    </location>
</feature>
<comment type="caution">
    <text evidence="2">The sequence shown here is derived from an EMBL/GenBank/DDBJ whole genome shotgun (WGS) entry which is preliminary data.</text>
</comment>
<feature type="compositionally biased region" description="Polar residues" evidence="1">
    <location>
        <begin position="149"/>
        <end position="160"/>
    </location>
</feature>
<feature type="compositionally biased region" description="Basic and acidic residues" evidence="1">
    <location>
        <begin position="447"/>
        <end position="465"/>
    </location>
</feature>
<feature type="region of interest" description="Disordered" evidence="1">
    <location>
        <begin position="447"/>
        <end position="473"/>
    </location>
</feature>
<feature type="compositionally biased region" description="Gly residues" evidence="1">
    <location>
        <begin position="272"/>
        <end position="288"/>
    </location>
</feature>
<name>A0AAN6E5G8_9EURO</name>
<feature type="region of interest" description="Disordered" evidence="1">
    <location>
        <begin position="577"/>
        <end position="618"/>
    </location>
</feature>
<sequence>MDLHPPTPLSGWESNKGFPISHCSPKSSSSPDTSPTECFHLYPETSTTPSSAWISRTIGPLWMQHLSNVLQHPSKQAAQPQSAPCTVLRIHPSGTRSTASRRSLNAPQTIKQCSSGSEQRRSHYYHHQPKMSRRRSPGQPATVFHMKTRSSAQKATPDSVKSTEESSTTSAIASPSSLGTSPTPTRPQKRKLSQTDLDQPKNVPNVKRPSPDEPIIKEESPTPIVEKLNIDPMEQRQNTADLTTKANDRSTRSHPASHDGTSGSPSPRRPAKGGGRARGGGHTNGGGPKKGKQKGRAGRGGDSPEPPNRRRPLTQDERVEISMLKTRQHELKRFFAIVGAQQADILDQLATKGLSKIARKPKAHTHVPEYDTVREGLETTLEDIQEMVRTRYRLQVDQEIQRMKREKEVIQQQFKTRLEEAHKEHLSGAEGDIILFERAYRAAHDDTHTESGSDVDGFPRYHELPEPDTQPRGYVSRKIMDEKSFKLQLTSYDERARQQVLNEEVIAPLLKQMEERDNEWREEQERLKSLNLGALTTEAIKELDNIKESQKRPTTADSFVDSRSSYALSALADVSEWAAQQRQERPYRHVPQTLAPPPPPPPPPAPVSAPTPAIASAPASATREPFFMGPFGLFNRPASRASSLRFKNILNGDPPTTTTTTTTASPVPLPIPASNSTLLTSTPDSTDRIATRPVSSSASGGPGQAIAPAPPKPRYSVFRHTNGRSGLASALSLAGVAPQQFIFQPPQQPFQHQAAPGRPRSRAGSRDGIASAGGSESPAPQFAAANAARTNTSSPAENQRKMTFVNQTIASRNAAAASAGSTPPKGGQRMLLPKV</sequence>
<feature type="compositionally biased region" description="Low complexity" evidence="1">
    <location>
        <begin position="777"/>
        <end position="796"/>
    </location>
</feature>
<accession>A0AAN6E5G8</accession>
<reference evidence="2" key="1">
    <citation type="journal article" date="2022" name="bioRxiv">
        <title>Deciphering the potential niche of two novel black yeast fungi from a biological soil crust based on their genomes, phenotypes, and melanin regulation.</title>
        <authorList>
            <consortium name="DOE Joint Genome Institute"/>
            <person name="Carr E.C."/>
            <person name="Barton Q."/>
            <person name="Grambo S."/>
            <person name="Sullivan M."/>
            <person name="Renfro C.M."/>
            <person name="Kuo A."/>
            <person name="Pangilinan J."/>
            <person name="Lipzen A."/>
            <person name="Keymanesh K."/>
            <person name="Savage E."/>
            <person name="Barry K."/>
            <person name="Grigoriev I.V."/>
            <person name="Riekhof W.R."/>
            <person name="Harris S.S."/>
        </authorList>
    </citation>
    <scope>NUCLEOTIDE SEQUENCE</scope>
    <source>
        <strain evidence="2">JF 03-4F</strain>
    </source>
</reference>
<gene>
    <name evidence="2" type="ORF">EDD36DRAFT_425918</name>
</gene>
<feature type="compositionally biased region" description="Basic residues" evidence="1">
    <location>
        <begin position="122"/>
        <end position="136"/>
    </location>
</feature>
<protein>
    <submittedName>
        <fullName evidence="2">Uncharacterized protein</fullName>
    </submittedName>
</protein>
<evidence type="ECO:0000256" key="1">
    <source>
        <dbReference type="SAM" id="MobiDB-lite"/>
    </source>
</evidence>
<feature type="compositionally biased region" description="Polar residues" evidence="1">
    <location>
        <begin position="235"/>
        <end position="245"/>
    </location>
</feature>
<dbReference type="Proteomes" id="UP001203852">
    <property type="component" value="Unassembled WGS sequence"/>
</dbReference>
<evidence type="ECO:0000313" key="2">
    <source>
        <dbReference type="EMBL" id="KAI1618238.1"/>
    </source>
</evidence>
<proteinExistence type="predicted"/>
<dbReference type="EMBL" id="MU404350">
    <property type="protein sequence ID" value="KAI1618238.1"/>
    <property type="molecule type" value="Genomic_DNA"/>
</dbReference>
<feature type="compositionally biased region" description="Low complexity" evidence="1">
    <location>
        <begin position="674"/>
        <end position="684"/>
    </location>
</feature>
<feature type="compositionally biased region" description="Pro residues" evidence="1">
    <location>
        <begin position="594"/>
        <end position="609"/>
    </location>
</feature>
<evidence type="ECO:0000313" key="3">
    <source>
        <dbReference type="Proteomes" id="UP001203852"/>
    </source>
</evidence>
<keyword evidence="3" id="KW-1185">Reference proteome</keyword>
<feature type="compositionally biased region" description="Low complexity" evidence="1">
    <location>
        <begin position="165"/>
        <end position="183"/>
    </location>
</feature>
<dbReference type="AlphaFoldDB" id="A0AAN6E5G8"/>
<feature type="region of interest" description="Disordered" evidence="1">
    <location>
        <begin position="94"/>
        <end position="318"/>
    </location>
</feature>
<organism evidence="2 3">
    <name type="scientific">Exophiala viscosa</name>
    <dbReference type="NCBI Taxonomy" id="2486360"/>
    <lineage>
        <taxon>Eukaryota</taxon>
        <taxon>Fungi</taxon>
        <taxon>Dikarya</taxon>
        <taxon>Ascomycota</taxon>
        <taxon>Pezizomycotina</taxon>
        <taxon>Eurotiomycetes</taxon>
        <taxon>Chaetothyriomycetidae</taxon>
        <taxon>Chaetothyriales</taxon>
        <taxon>Herpotrichiellaceae</taxon>
        <taxon>Exophiala</taxon>
    </lineage>
</organism>
<feature type="compositionally biased region" description="Low complexity" evidence="1">
    <location>
        <begin position="695"/>
        <end position="707"/>
    </location>
</feature>
<feature type="compositionally biased region" description="Basic and acidic residues" evidence="1">
    <location>
        <begin position="209"/>
        <end position="220"/>
    </location>
</feature>
<feature type="compositionally biased region" description="Polar residues" evidence="1">
    <location>
        <begin position="94"/>
        <end position="117"/>
    </location>
</feature>
<feature type="compositionally biased region" description="Low complexity" evidence="1">
    <location>
        <begin position="810"/>
        <end position="821"/>
    </location>
</feature>